<dbReference type="EMBL" id="CYTW01000001">
    <property type="protein sequence ID" value="CUJ88137.1"/>
    <property type="molecule type" value="Genomic_DNA"/>
</dbReference>
<dbReference type="SUPFAM" id="SSF160387">
    <property type="entry name" value="NosL/MerB-like"/>
    <property type="match status" value="1"/>
</dbReference>
<name>A0A0P1I3K0_9RHOB</name>
<evidence type="ECO:0000313" key="2">
    <source>
        <dbReference type="Proteomes" id="UP000051870"/>
    </source>
</evidence>
<dbReference type="GeneID" id="83879942"/>
<protein>
    <submittedName>
        <fullName evidence="1">NosL</fullName>
    </submittedName>
</protein>
<dbReference type="PROSITE" id="PS51257">
    <property type="entry name" value="PROKAR_LIPOPROTEIN"/>
    <property type="match status" value="1"/>
</dbReference>
<dbReference type="PANTHER" id="PTHR41247:SF1">
    <property type="entry name" value="HTH-TYPE TRANSCRIPTIONAL REPRESSOR YCNK"/>
    <property type="match status" value="1"/>
</dbReference>
<dbReference type="RefSeq" id="WP_058310056.1">
    <property type="nucleotide sequence ID" value="NZ_CYTW01000001.1"/>
</dbReference>
<dbReference type="Gene3D" id="3.30.70.2060">
    <property type="match status" value="1"/>
</dbReference>
<dbReference type="InterPro" id="IPR008719">
    <property type="entry name" value="N2O_reductase_NosL"/>
</dbReference>
<organism evidence="1 2">
    <name type="scientific">Shimia thalassica</name>
    <dbReference type="NCBI Taxonomy" id="1715693"/>
    <lineage>
        <taxon>Bacteria</taxon>
        <taxon>Pseudomonadati</taxon>
        <taxon>Pseudomonadota</taxon>
        <taxon>Alphaproteobacteria</taxon>
        <taxon>Rhodobacterales</taxon>
        <taxon>Roseobacteraceae</taxon>
    </lineage>
</organism>
<evidence type="ECO:0000313" key="1">
    <source>
        <dbReference type="EMBL" id="CUJ88137.1"/>
    </source>
</evidence>
<sequence length="174" mass="18630">MKQFALVLMALAVLGGCKEEAAKAPPAPVDLTETALSYFCQMNIAEHGGPKGQIHLEGYPAPIFFAQVRDLVVYLKSPERDADIVAIYVSDMNAASSWEEPGFDNWIMAQEAVFVVGARVAGGMGAQEVVPFSDAEGAQAFVENYGGAAMTLDDIPDEDVLGPIDFKMKLETPS</sequence>
<reference evidence="2" key="1">
    <citation type="submission" date="2015-09" db="EMBL/GenBank/DDBJ databases">
        <authorList>
            <person name="Rodrigo-Torres Lidia"/>
            <person name="Arahal R.David."/>
        </authorList>
    </citation>
    <scope>NUCLEOTIDE SEQUENCE [LARGE SCALE GENOMIC DNA]</scope>
    <source>
        <strain evidence="2">CECT 7735</strain>
    </source>
</reference>
<dbReference type="Gene3D" id="3.30.70.2050">
    <property type="match status" value="1"/>
</dbReference>
<gene>
    <name evidence="1" type="ORF">PH7735_00872</name>
</gene>
<accession>A0A0P1I3K0</accession>
<dbReference type="Pfam" id="PF05573">
    <property type="entry name" value="NosL"/>
    <property type="match status" value="1"/>
</dbReference>
<proteinExistence type="predicted"/>
<dbReference type="PANTHER" id="PTHR41247">
    <property type="entry name" value="HTH-TYPE TRANSCRIPTIONAL REPRESSOR YCNK"/>
    <property type="match status" value="1"/>
</dbReference>
<dbReference type="Proteomes" id="UP000051870">
    <property type="component" value="Unassembled WGS sequence"/>
</dbReference>
<keyword evidence="2" id="KW-1185">Reference proteome</keyword>
<dbReference type="AlphaFoldDB" id="A0A0P1I3K0"/>
<dbReference type="STRING" id="1715693.PH7735_00872"/>